<dbReference type="PANTHER" id="PTHR31001:SF50">
    <property type="entry name" value="ZN(II)2CYS6 TRANSCRIPTION FACTOR (EUROFUNG)"/>
    <property type="match status" value="1"/>
</dbReference>
<dbReference type="Pfam" id="PF00172">
    <property type="entry name" value="Zn_clus"/>
    <property type="match status" value="1"/>
</dbReference>
<dbReference type="SMART" id="SM00066">
    <property type="entry name" value="GAL4"/>
    <property type="match status" value="1"/>
</dbReference>
<feature type="compositionally biased region" description="Basic residues" evidence="4">
    <location>
        <begin position="707"/>
        <end position="719"/>
    </location>
</feature>
<dbReference type="GO" id="GO:0003677">
    <property type="term" value="F:DNA binding"/>
    <property type="evidence" value="ECO:0007669"/>
    <property type="project" value="InterPro"/>
</dbReference>
<dbReference type="Gene3D" id="4.10.240.10">
    <property type="entry name" value="Zn(2)-C6 fungal-type DNA-binding domain"/>
    <property type="match status" value="1"/>
</dbReference>
<accession>A0A428NWJ4</accession>
<dbReference type="Proteomes" id="UP000287972">
    <property type="component" value="Unassembled WGS sequence"/>
</dbReference>
<dbReference type="InterPro" id="IPR007219">
    <property type="entry name" value="XnlR_reg_dom"/>
</dbReference>
<dbReference type="AlphaFoldDB" id="A0A428NWJ4"/>
<feature type="region of interest" description="Disordered" evidence="4">
    <location>
        <begin position="705"/>
        <end position="766"/>
    </location>
</feature>
<feature type="region of interest" description="Disordered" evidence="4">
    <location>
        <begin position="132"/>
        <end position="227"/>
    </location>
</feature>
<evidence type="ECO:0000256" key="2">
    <source>
        <dbReference type="ARBA" id="ARBA00022723"/>
    </source>
</evidence>
<evidence type="ECO:0000313" key="6">
    <source>
        <dbReference type="EMBL" id="RSL45178.1"/>
    </source>
</evidence>
<feature type="domain" description="Zn(2)-C6 fungal-type" evidence="5">
    <location>
        <begin position="59"/>
        <end position="88"/>
    </location>
</feature>
<feature type="compositionally biased region" description="Pro residues" evidence="4">
    <location>
        <begin position="145"/>
        <end position="155"/>
    </location>
</feature>
<gene>
    <name evidence="6" type="ORF">CEP51_016124</name>
</gene>
<dbReference type="SUPFAM" id="SSF57701">
    <property type="entry name" value="Zn2/Cys6 DNA-binding domain"/>
    <property type="match status" value="1"/>
</dbReference>
<feature type="compositionally biased region" description="Polar residues" evidence="4">
    <location>
        <begin position="730"/>
        <end position="766"/>
    </location>
</feature>
<organism evidence="6 7">
    <name type="scientific">Fusarium floridanum</name>
    <dbReference type="NCBI Taxonomy" id="1325733"/>
    <lineage>
        <taxon>Eukaryota</taxon>
        <taxon>Fungi</taxon>
        <taxon>Dikarya</taxon>
        <taxon>Ascomycota</taxon>
        <taxon>Pezizomycotina</taxon>
        <taxon>Sordariomycetes</taxon>
        <taxon>Hypocreomycetidae</taxon>
        <taxon>Hypocreales</taxon>
        <taxon>Nectriaceae</taxon>
        <taxon>Fusarium</taxon>
        <taxon>Fusarium solani species complex</taxon>
    </lineage>
</organism>
<feature type="compositionally biased region" description="Polar residues" evidence="4">
    <location>
        <begin position="8"/>
        <end position="17"/>
    </location>
</feature>
<proteinExistence type="predicted"/>
<feature type="compositionally biased region" description="Polar residues" evidence="4">
    <location>
        <begin position="176"/>
        <end position="209"/>
    </location>
</feature>
<feature type="compositionally biased region" description="Low complexity" evidence="4">
    <location>
        <begin position="720"/>
        <end position="729"/>
    </location>
</feature>
<evidence type="ECO:0000256" key="3">
    <source>
        <dbReference type="ARBA" id="ARBA00023242"/>
    </source>
</evidence>
<keyword evidence="2" id="KW-0479">Metal-binding</keyword>
<dbReference type="GO" id="GO:0000981">
    <property type="term" value="F:DNA-binding transcription factor activity, RNA polymerase II-specific"/>
    <property type="evidence" value="ECO:0007669"/>
    <property type="project" value="InterPro"/>
</dbReference>
<dbReference type="PANTHER" id="PTHR31001">
    <property type="entry name" value="UNCHARACTERIZED TRANSCRIPTIONAL REGULATORY PROTEIN"/>
    <property type="match status" value="1"/>
</dbReference>
<sequence length="807" mass="90538">MESRDKPQSQVPPSDQAMSEGDTIISAWNPTGDGQEQQEQQQQQQQAQQQTQPRMPRRVCAACRRRKVGCDKKQPCQHCSKSGTECVYPPDNNPDAQQMLRDTRLLEQLHRLEPMFKTLVSCMEQGTLPPSVLNPVLLQSQPDPKNMPPPPPMPPHSVGSGGTGNQPGYRLVGNESHATQQTPSPLQQSHSPLQDTDSTSSLQFNPANTASASGEGSREASGSAWSPYGTLMGKLVRDDGRQRYVSGAFWEALHTEHDMDEAVVSDDDDSECEESSPTSGLESLQYAPIFNTCAQKIGPDSPHLPQHQRLKAWKLFKENVHPVATILHIPSVEQMVLEAIQDPRDLKPPLEALLFVIYFGAVNSLSSDDCKLQFGVQQSALLAKLRRGADSALSRSRLMETDDMLTLQTFVVYLVLLRSRDPTYSWNMTGLAVRLAQSLGMHRDGSALNLSPFDAEMRRRLWWGICILDTPASEDYSCSPGLMELSSFDSRPPLNVNDEDLHPDMTEYPSESRGMTDMSFTAARCWASSIWRTMIDTRRIDPDTGRSFKPMTVAEKQAWVDKQREKIVDRFSGDKASRESLRCLVSAFIGTIISNLRLMALNPLGSETSLNEDQRRRVFQDAIECMTHSYRLRADPMVAHWSWLTKCYNEWHAFAVILHELSRRPLMRDADKAWRVVEQSAVLRWDSPTRHRRVHQWRSVMRSIDKARRRKKELGRRKSAMSARSSSTAPQNTSPAAQQPWSSSTAPQNTSPAAQQPWPTVDNSQGGQIDLAHAYQGDDSDKMGPLLGGDICTFPDDDGQLYFVCEY</sequence>
<dbReference type="InterPro" id="IPR050613">
    <property type="entry name" value="Sec_Metabolite_Reg"/>
</dbReference>
<feature type="region of interest" description="Disordered" evidence="4">
    <location>
        <begin position="1"/>
        <end position="58"/>
    </location>
</feature>
<dbReference type="InterPro" id="IPR036864">
    <property type="entry name" value="Zn2-C6_fun-type_DNA-bd_sf"/>
</dbReference>
<dbReference type="GO" id="GO:0006351">
    <property type="term" value="P:DNA-templated transcription"/>
    <property type="evidence" value="ECO:0007669"/>
    <property type="project" value="InterPro"/>
</dbReference>
<dbReference type="GO" id="GO:0005634">
    <property type="term" value="C:nucleus"/>
    <property type="evidence" value="ECO:0007669"/>
    <property type="project" value="UniProtKB-SubCell"/>
</dbReference>
<dbReference type="PROSITE" id="PS00463">
    <property type="entry name" value="ZN2_CY6_FUNGAL_1"/>
    <property type="match status" value="1"/>
</dbReference>
<dbReference type="InterPro" id="IPR001138">
    <property type="entry name" value="Zn2Cys6_DnaBD"/>
</dbReference>
<keyword evidence="3" id="KW-0539">Nucleus</keyword>
<dbReference type="Pfam" id="PF04082">
    <property type="entry name" value="Fungal_trans"/>
    <property type="match status" value="1"/>
</dbReference>
<keyword evidence="7" id="KW-1185">Reference proteome</keyword>
<evidence type="ECO:0000256" key="1">
    <source>
        <dbReference type="ARBA" id="ARBA00004123"/>
    </source>
</evidence>
<comment type="caution">
    <text evidence="6">The sequence shown here is derived from an EMBL/GenBank/DDBJ whole genome shotgun (WGS) entry which is preliminary data.</text>
</comment>
<dbReference type="SMART" id="SM00906">
    <property type="entry name" value="Fungal_trans"/>
    <property type="match status" value="1"/>
</dbReference>
<evidence type="ECO:0000259" key="5">
    <source>
        <dbReference type="PROSITE" id="PS50048"/>
    </source>
</evidence>
<protein>
    <recommendedName>
        <fullName evidence="5">Zn(2)-C6 fungal-type domain-containing protein</fullName>
    </recommendedName>
</protein>
<dbReference type="PROSITE" id="PS50048">
    <property type="entry name" value="ZN2_CY6_FUNGAL_2"/>
    <property type="match status" value="1"/>
</dbReference>
<feature type="compositionally biased region" description="Low complexity" evidence="4">
    <location>
        <begin position="35"/>
        <end position="58"/>
    </location>
</feature>
<evidence type="ECO:0000313" key="7">
    <source>
        <dbReference type="Proteomes" id="UP000287972"/>
    </source>
</evidence>
<dbReference type="GO" id="GO:0008270">
    <property type="term" value="F:zinc ion binding"/>
    <property type="evidence" value="ECO:0007669"/>
    <property type="project" value="InterPro"/>
</dbReference>
<dbReference type="EMBL" id="NKCL01001021">
    <property type="protein sequence ID" value="RSL45178.1"/>
    <property type="molecule type" value="Genomic_DNA"/>
</dbReference>
<dbReference type="CDD" id="cd00067">
    <property type="entry name" value="GAL4"/>
    <property type="match status" value="1"/>
</dbReference>
<feature type="compositionally biased region" description="Low complexity" evidence="4">
    <location>
        <begin position="210"/>
        <end position="226"/>
    </location>
</feature>
<reference evidence="6 7" key="1">
    <citation type="submission" date="2017-06" db="EMBL/GenBank/DDBJ databases">
        <title>Comparative genomic analysis of Ambrosia Fusariam Clade fungi.</title>
        <authorList>
            <person name="Stajich J.E."/>
            <person name="Carrillo J."/>
            <person name="Kijimoto T."/>
            <person name="Eskalen A."/>
            <person name="O'Donnell K."/>
            <person name="Kasson M."/>
        </authorList>
    </citation>
    <scope>NUCLEOTIDE SEQUENCE [LARGE SCALE GENOMIC DNA]</scope>
    <source>
        <strain evidence="6 7">NRRL62606</strain>
    </source>
</reference>
<evidence type="ECO:0000256" key="4">
    <source>
        <dbReference type="SAM" id="MobiDB-lite"/>
    </source>
</evidence>
<comment type="subcellular location">
    <subcellularLocation>
        <location evidence="1">Nucleus</location>
    </subcellularLocation>
</comment>
<dbReference type="CDD" id="cd12148">
    <property type="entry name" value="fungal_TF_MHR"/>
    <property type="match status" value="1"/>
</dbReference>
<name>A0A428NWJ4_9HYPO</name>